<gene>
    <name evidence="3" type="ORF">GCM10017781_21210</name>
    <name evidence="4" type="ORF">HNQ07_001847</name>
</gene>
<evidence type="ECO:0000259" key="2">
    <source>
        <dbReference type="SMART" id="SM00901"/>
    </source>
</evidence>
<reference evidence="6" key="2">
    <citation type="journal article" date="2019" name="Int. J. Syst. Evol. Microbiol.">
        <title>The Global Catalogue of Microorganisms (GCM) 10K type strain sequencing project: providing services to taxonomists for standard genome sequencing and annotation.</title>
        <authorList>
            <consortium name="The Broad Institute Genomics Platform"/>
            <consortium name="The Broad Institute Genome Sequencing Center for Infectious Disease"/>
            <person name="Wu L."/>
            <person name="Ma J."/>
        </authorList>
    </citation>
    <scope>NUCLEOTIDE SEQUENCE [LARGE SCALE GENOMIC DNA]</scope>
    <source>
        <strain evidence="6">CGMCC 1.18437</strain>
    </source>
</reference>
<dbReference type="EMBL" id="BNAJ01000004">
    <property type="protein sequence ID" value="GHF44460.1"/>
    <property type="molecule type" value="Genomic_DNA"/>
</dbReference>
<dbReference type="EMBL" id="JACHFK010000004">
    <property type="protein sequence ID" value="MBB5376383.1"/>
    <property type="molecule type" value="Genomic_DNA"/>
</dbReference>
<dbReference type="AlphaFoldDB" id="A0A7W8NQZ9"/>
<evidence type="ECO:0000313" key="4">
    <source>
        <dbReference type="EMBL" id="MBB5376383.1"/>
    </source>
</evidence>
<proteinExistence type="predicted"/>
<dbReference type="Proteomes" id="UP000619376">
    <property type="component" value="Unassembled WGS sequence"/>
</dbReference>
<organism evidence="4 5">
    <name type="scientific">Deinococcus metalli</name>
    <dbReference type="NCBI Taxonomy" id="1141878"/>
    <lineage>
        <taxon>Bacteria</taxon>
        <taxon>Thermotogati</taxon>
        <taxon>Deinococcota</taxon>
        <taxon>Deinococci</taxon>
        <taxon>Deinococcales</taxon>
        <taxon>Deinococcaceae</taxon>
        <taxon>Deinococcus</taxon>
    </lineage>
</organism>
<dbReference type="Proteomes" id="UP000539473">
    <property type="component" value="Unassembled WGS sequence"/>
</dbReference>
<sequence length="294" mass="33187">MGVQILTPSTWPQLLETLQSGSWNPQLGRFRSPFVFRGQAHAAPLSTSLQRLSSDPRSIERHLIRAFRKYAPATTEARRSLWAWLTLGQHHGLPTRLLDWSYSPLVALHFATASEAHADHDGVVWMIDVAATTQGLPEQLRRVLAQEGGAVFTTEMLDVFSAGTSGDLPFDAEMSWLDRVEHEQGGPYLLFLEPPSLDQRIVQQSALFSMLSNPEVTLDDWLSSRADLARCVVVPRDLKAEVRDRLDGANITERTLFPDLGGLSQWLSRYYRDRPPQLDAPQGRTLDEDRNRHR</sequence>
<evidence type="ECO:0000313" key="3">
    <source>
        <dbReference type="EMBL" id="GHF44460.1"/>
    </source>
</evidence>
<evidence type="ECO:0000313" key="6">
    <source>
        <dbReference type="Proteomes" id="UP000619376"/>
    </source>
</evidence>
<reference evidence="3" key="4">
    <citation type="submission" date="2024-05" db="EMBL/GenBank/DDBJ databases">
        <authorList>
            <person name="Sun Q."/>
            <person name="Zhou Y."/>
        </authorList>
    </citation>
    <scope>NUCLEOTIDE SEQUENCE</scope>
    <source>
        <strain evidence="3">CGMCC 1.18437</strain>
    </source>
</reference>
<dbReference type="Pfam" id="PF08867">
    <property type="entry name" value="FRG"/>
    <property type="match status" value="1"/>
</dbReference>
<reference evidence="3" key="1">
    <citation type="journal article" date="2014" name="Int. J. Syst. Evol. Microbiol.">
        <title>Complete genome of a new Firmicutes species belonging to the dominant human colonic microbiota ('Ruminococcus bicirculans') reveals two chromosomes and a selective capacity to utilize plant glucans.</title>
        <authorList>
            <consortium name="NISC Comparative Sequencing Program"/>
            <person name="Wegmann U."/>
            <person name="Louis P."/>
            <person name="Goesmann A."/>
            <person name="Henrissat B."/>
            <person name="Duncan S.H."/>
            <person name="Flint H.J."/>
        </authorList>
    </citation>
    <scope>NUCLEOTIDE SEQUENCE</scope>
    <source>
        <strain evidence="3">CGMCC 1.18437</strain>
    </source>
</reference>
<feature type="region of interest" description="Disordered" evidence="1">
    <location>
        <begin position="274"/>
        <end position="294"/>
    </location>
</feature>
<dbReference type="SMART" id="SM00901">
    <property type="entry name" value="FRG"/>
    <property type="match status" value="1"/>
</dbReference>
<evidence type="ECO:0000313" key="5">
    <source>
        <dbReference type="Proteomes" id="UP000539473"/>
    </source>
</evidence>
<keyword evidence="6" id="KW-1185">Reference proteome</keyword>
<name>A0A7W8NQZ9_9DEIO</name>
<feature type="domain" description="FRG" evidence="2">
    <location>
        <begin position="30"/>
        <end position="125"/>
    </location>
</feature>
<comment type="caution">
    <text evidence="4">The sequence shown here is derived from an EMBL/GenBank/DDBJ whole genome shotgun (WGS) entry which is preliminary data.</text>
</comment>
<reference evidence="4 5" key="3">
    <citation type="submission" date="2020-08" db="EMBL/GenBank/DDBJ databases">
        <title>Genomic Encyclopedia of Type Strains, Phase IV (KMG-IV): sequencing the most valuable type-strain genomes for metagenomic binning, comparative biology and taxonomic classification.</title>
        <authorList>
            <person name="Goeker M."/>
        </authorList>
    </citation>
    <scope>NUCLEOTIDE SEQUENCE [LARGE SCALE GENOMIC DNA]</scope>
    <source>
        <strain evidence="4 5">DSM 27521</strain>
    </source>
</reference>
<accession>A0A7W8NQZ9</accession>
<dbReference type="RefSeq" id="WP_184110962.1">
    <property type="nucleotide sequence ID" value="NZ_BNAJ01000004.1"/>
</dbReference>
<feature type="compositionally biased region" description="Basic and acidic residues" evidence="1">
    <location>
        <begin position="285"/>
        <end position="294"/>
    </location>
</feature>
<evidence type="ECO:0000256" key="1">
    <source>
        <dbReference type="SAM" id="MobiDB-lite"/>
    </source>
</evidence>
<dbReference type="InterPro" id="IPR014966">
    <property type="entry name" value="FRG-dom"/>
</dbReference>
<protein>
    <recommendedName>
        <fullName evidence="2">FRG domain-containing protein</fullName>
    </recommendedName>
</protein>